<dbReference type="eggNOG" id="ENOG502Z9V5">
    <property type="taxonomic scope" value="Bacteria"/>
</dbReference>
<gene>
    <name evidence="1" type="ORF">SAMN05421647_10452</name>
</gene>
<accession>A0A1N6S681</accession>
<keyword evidence="2" id="KW-1185">Reference proteome</keyword>
<protein>
    <recommendedName>
        <fullName evidence="3">NAD synthetase</fullName>
    </recommendedName>
</protein>
<dbReference type="AlphaFoldDB" id="A0A1N6S681"/>
<dbReference type="Proteomes" id="UP000186895">
    <property type="component" value="Unassembled WGS sequence"/>
</dbReference>
<proteinExistence type="predicted"/>
<sequence length="321" mass="34484">MHKTSYGSLVFVVIISQNEHMDINTLTGRRTLSQQHLHAQLAVNIDQEKLFAALDADPNLAGAGVVYVDSKLTAVTLREFTPVCRLKPIRLIIREPMEPVSEREHADSLSTSPRESKLVLESVSAGLACAGMVISWFVVVGSVATIPLTGGASTAVTVLGYTAATATTLQCVNGVARTSLEHSSPETLDALDSNEWYANAQSAVDWISLAGATASGLATIRMVKMMQRSGSTTREALQGLNRSQRRRLTEEVIRMNRPGISNGMRKSLVRSGAFPKRYSNVQIQQATKVQISDAVAAGLAFTGSSLAGEVRNLAIGVYEEL</sequence>
<name>A0A1N6S681_9GAMM</name>
<evidence type="ECO:0008006" key="3">
    <source>
        <dbReference type="Google" id="ProtNLM"/>
    </source>
</evidence>
<evidence type="ECO:0000313" key="1">
    <source>
        <dbReference type="EMBL" id="SIQ36601.1"/>
    </source>
</evidence>
<dbReference type="STRING" id="49186.SAMN05421647_10452"/>
<evidence type="ECO:0000313" key="2">
    <source>
        <dbReference type="Proteomes" id="UP000186895"/>
    </source>
</evidence>
<organism evidence="1 2">
    <name type="scientific">Marinobacterium stanieri</name>
    <dbReference type="NCBI Taxonomy" id="49186"/>
    <lineage>
        <taxon>Bacteria</taxon>
        <taxon>Pseudomonadati</taxon>
        <taxon>Pseudomonadota</taxon>
        <taxon>Gammaproteobacteria</taxon>
        <taxon>Oceanospirillales</taxon>
        <taxon>Oceanospirillaceae</taxon>
        <taxon>Marinobacterium</taxon>
    </lineage>
</organism>
<reference evidence="2" key="1">
    <citation type="submission" date="2017-01" db="EMBL/GenBank/DDBJ databases">
        <authorList>
            <person name="Varghese N."/>
            <person name="Submissions S."/>
        </authorList>
    </citation>
    <scope>NUCLEOTIDE SEQUENCE [LARGE SCALE GENOMIC DNA]</scope>
    <source>
        <strain evidence="2">DSM 7027</strain>
    </source>
</reference>
<dbReference type="EMBL" id="FTMN01000004">
    <property type="protein sequence ID" value="SIQ36601.1"/>
    <property type="molecule type" value="Genomic_DNA"/>
</dbReference>